<gene>
    <name evidence="2" type="ORF">METZ01_LOCUS459396</name>
</gene>
<reference evidence="2" key="1">
    <citation type="submission" date="2018-05" db="EMBL/GenBank/DDBJ databases">
        <authorList>
            <person name="Lanie J.A."/>
            <person name="Ng W.-L."/>
            <person name="Kazmierczak K.M."/>
            <person name="Andrzejewski T.M."/>
            <person name="Davidsen T.M."/>
            <person name="Wayne K.J."/>
            <person name="Tettelin H."/>
            <person name="Glass J.I."/>
            <person name="Rusch D."/>
            <person name="Podicherti R."/>
            <person name="Tsui H.-C.T."/>
            <person name="Winkler M.E."/>
        </authorList>
    </citation>
    <scope>NUCLEOTIDE SEQUENCE</scope>
</reference>
<feature type="domain" description="AMP-dependent synthetase/ligase" evidence="1">
    <location>
        <begin position="34"/>
        <end position="118"/>
    </location>
</feature>
<dbReference type="InterPro" id="IPR000873">
    <property type="entry name" value="AMP-dep_synth/lig_dom"/>
</dbReference>
<protein>
    <recommendedName>
        <fullName evidence="1">AMP-dependent synthetase/ligase domain-containing protein</fullName>
    </recommendedName>
</protein>
<dbReference type="EMBL" id="UINC01191752">
    <property type="protein sequence ID" value="SVE06542.1"/>
    <property type="molecule type" value="Genomic_DNA"/>
</dbReference>
<organism evidence="2">
    <name type="scientific">marine metagenome</name>
    <dbReference type="NCBI Taxonomy" id="408172"/>
    <lineage>
        <taxon>unclassified sequences</taxon>
        <taxon>metagenomes</taxon>
        <taxon>ecological metagenomes</taxon>
    </lineage>
</organism>
<sequence>MKLLHLGEIPYRPAGSRMVQFQNNSKNEFEILCERAVQHAQRTALIVEDRAISYEELGLRSDKVAASLLRTLETTDLRESRIAFLIQAGLDHVVIQWGIWKAGGVVVPLATSHPPPEL</sequence>
<dbReference type="PANTHER" id="PTHR43767:SF1">
    <property type="entry name" value="NONRIBOSOMAL PEPTIDE SYNTHASE PES1 (EUROFUNG)-RELATED"/>
    <property type="match status" value="1"/>
</dbReference>
<evidence type="ECO:0000259" key="1">
    <source>
        <dbReference type="Pfam" id="PF00501"/>
    </source>
</evidence>
<dbReference type="AlphaFoldDB" id="A0A383AFN9"/>
<evidence type="ECO:0000313" key="2">
    <source>
        <dbReference type="EMBL" id="SVE06542.1"/>
    </source>
</evidence>
<dbReference type="InterPro" id="IPR042099">
    <property type="entry name" value="ANL_N_sf"/>
</dbReference>
<proteinExistence type="predicted"/>
<feature type="non-terminal residue" evidence="2">
    <location>
        <position position="118"/>
    </location>
</feature>
<accession>A0A383AFN9</accession>
<dbReference type="Pfam" id="PF00501">
    <property type="entry name" value="AMP-binding"/>
    <property type="match status" value="1"/>
</dbReference>
<dbReference type="PANTHER" id="PTHR43767">
    <property type="entry name" value="LONG-CHAIN-FATTY-ACID--COA LIGASE"/>
    <property type="match status" value="1"/>
</dbReference>
<dbReference type="InterPro" id="IPR050237">
    <property type="entry name" value="ATP-dep_AMP-bd_enzyme"/>
</dbReference>
<name>A0A383AFN9_9ZZZZ</name>
<dbReference type="SUPFAM" id="SSF56801">
    <property type="entry name" value="Acetyl-CoA synthetase-like"/>
    <property type="match status" value="1"/>
</dbReference>
<dbReference type="Gene3D" id="3.40.50.12780">
    <property type="entry name" value="N-terminal domain of ligase-like"/>
    <property type="match status" value="1"/>
</dbReference>